<evidence type="ECO:0000259" key="2">
    <source>
        <dbReference type="Pfam" id="PF12776"/>
    </source>
</evidence>
<feature type="compositionally biased region" description="Polar residues" evidence="1">
    <location>
        <begin position="1"/>
        <end position="10"/>
    </location>
</feature>
<name>A0A5B0N616_PUCGR</name>
<dbReference type="EMBL" id="VDEP01000438">
    <property type="protein sequence ID" value="KAA1083359.1"/>
    <property type="molecule type" value="Genomic_DNA"/>
</dbReference>
<dbReference type="PANTHER" id="PTHR46929">
    <property type="entry name" value="EXPRESSED PROTEIN"/>
    <property type="match status" value="1"/>
</dbReference>
<dbReference type="Pfam" id="PF12776">
    <property type="entry name" value="Myb_DNA-bind_3"/>
    <property type="match status" value="1"/>
</dbReference>
<dbReference type="OrthoDB" id="2506532at2759"/>
<dbReference type="InterPro" id="IPR024752">
    <property type="entry name" value="Myb/SANT-like_dom"/>
</dbReference>
<evidence type="ECO:0000313" key="5">
    <source>
        <dbReference type="Proteomes" id="UP000324748"/>
    </source>
</evidence>
<dbReference type="EMBL" id="VSWC01000079">
    <property type="protein sequence ID" value="KAA1094155.1"/>
    <property type="molecule type" value="Genomic_DNA"/>
</dbReference>
<keyword evidence="5" id="KW-1185">Reference proteome</keyword>
<protein>
    <recommendedName>
        <fullName evidence="2">Myb/SANT-like domain-containing protein</fullName>
    </recommendedName>
</protein>
<dbReference type="AlphaFoldDB" id="A0A5B0N616"/>
<dbReference type="Proteomes" id="UP000325313">
    <property type="component" value="Unassembled WGS sequence"/>
</dbReference>
<evidence type="ECO:0000313" key="4">
    <source>
        <dbReference type="EMBL" id="KAA1094155.1"/>
    </source>
</evidence>
<sequence>MPPKASSQTHRAPKKTPGQKTPAPTLRASLSSTVIPDSVQPPALILPSVNQSAIMPTSVPPPTPISQTQDPLSLSLDASSQETSISNIADSQLSATQKKLTCRWTDLDDEILINCLKDEKSLHAGTTNGFKPTSWVQAAIALHGSELVTGSKAKDASTCKSRWGALKKLYLSFKTVAGLSGAGWDETAKMISLPTSVWKELATNKSAAGRDLSRWQTRALPLYHDLAFLIEGNTANGDLMITTVDSPPETQRDIGNEVDLADNDQEGDVVDDDEEGVEHLSPVASKSTPVPSKRKRGSAMSPDDILGELKSMNSTFTQAMLAPIPPLVFTPMAAAPSVHMRAVGLVQEEEGLNNTQIFEAVEFLSKDSNAEVYVSFNPTLRSTWLRMKMGW</sequence>
<feature type="region of interest" description="Disordered" evidence="1">
    <location>
        <begin position="55"/>
        <end position="79"/>
    </location>
</feature>
<dbReference type="PANTHER" id="PTHR46929:SF3">
    <property type="entry name" value="MYB_SANT-LIKE DOMAIN-CONTAINING PROTEIN"/>
    <property type="match status" value="1"/>
</dbReference>
<feature type="domain" description="Myb/SANT-like" evidence="2">
    <location>
        <begin position="103"/>
        <end position="200"/>
    </location>
</feature>
<evidence type="ECO:0000313" key="3">
    <source>
        <dbReference type="EMBL" id="KAA1083359.1"/>
    </source>
</evidence>
<feature type="compositionally biased region" description="Acidic residues" evidence="1">
    <location>
        <begin position="259"/>
        <end position="276"/>
    </location>
</feature>
<proteinExistence type="predicted"/>
<feature type="region of interest" description="Disordered" evidence="1">
    <location>
        <begin position="246"/>
        <end position="302"/>
    </location>
</feature>
<evidence type="ECO:0000256" key="1">
    <source>
        <dbReference type="SAM" id="MobiDB-lite"/>
    </source>
</evidence>
<dbReference type="Proteomes" id="UP000324748">
    <property type="component" value="Unassembled WGS sequence"/>
</dbReference>
<feature type="region of interest" description="Disordered" evidence="1">
    <location>
        <begin position="1"/>
        <end position="40"/>
    </location>
</feature>
<gene>
    <name evidence="4" type="ORF">PGT21_011677</name>
    <name evidence="3" type="ORF">PGTUg99_050292</name>
</gene>
<organism evidence="3 6">
    <name type="scientific">Puccinia graminis f. sp. tritici</name>
    <dbReference type="NCBI Taxonomy" id="56615"/>
    <lineage>
        <taxon>Eukaryota</taxon>
        <taxon>Fungi</taxon>
        <taxon>Dikarya</taxon>
        <taxon>Basidiomycota</taxon>
        <taxon>Pucciniomycotina</taxon>
        <taxon>Pucciniomycetes</taxon>
        <taxon>Pucciniales</taxon>
        <taxon>Pucciniaceae</taxon>
        <taxon>Puccinia</taxon>
    </lineage>
</organism>
<accession>A0A5B0N616</accession>
<feature type="compositionally biased region" description="Polar residues" evidence="1">
    <location>
        <begin position="65"/>
        <end position="79"/>
    </location>
</feature>
<evidence type="ECO:0000313" key="6">
    <source>
        <dbReference type="Proteomes" id="UP000325313"/>
    </source>
</evidence>
<comment type="caution">
    <text evidence="3">The sequence shown here is derived from an EMBL/GenBank/DDBJ whole genome shotgun (WGS) entry which is preliminary data.</text>
</comment>
<reference evidence="5 6" key="1">
    <citation type="submission" date="2019-05" db="EMBL/GenBank/DDBJ databases">
        <title>Emergence of the Ug99 lineage of the wheat stem rust pathogen through somatic hybridization.</title>
        <authorList>
            <person name="Li F."/>
            <person name="Upadhyaya N.M."/>
            <person name="Sperschneider J."/>
            <person name="Matny O."/>
            <person name="Nguyen-Phuc H."/>
            <person name="Mago R."/>
            <person name="Raley C."/>
            <person name="Miller M.E."/>
            <person name="Silverstein K.A.T."/>
            <person name="Henningsen E."/>
            <person name="Hirsch C.D."/>
            <person name="Visser B."/>
            <person name="Pretorius Z.A."/>
            <person name="Steffenson B.J."/>
            <person name="Schwessinger B."/>
            <person name="Dodds P.N."/>
            <person name="Figueroa M."/>
        </authorList>
    </citation>
    <scope>NUCLEOTIDE SEQUENCE [LARGE SCALE GENOMIC DNA]</scope>
    <source>
        <strain evidence="4">21-0</strain>
        <strain evidence="3 6">Ug99</strain>
    </source>
</reference>